<evidence type="ECO:0000313" key="2">
    <source>
        <dbReference type="Proteomes" id="UP000050640"/>
    </source>
</evidence>
<dbReference type="AlphaFoldDB" id="A0A0R3S0N1"/>
<feature type="transmembrane region" description="Helical" evidence="1">
    <location>
        <begin position="67"/>
        <end position="84"/>
    </location>
</feature>
<feature type="transmembrane region" description="Helical" evidence="1">
    <location>
        <begin position="90"/>
        <end position="114"/>
    </location>
</feature>
<protein>
    <submittedName>
        <fullName evidence="3">Transmembrane protein</fullName>
    </submittedName>
</protein>
<keyword evidence="1" id="KW-1133">Transmembrane helix</keyword>
<accession>A0A0R3S0N1</accession>
<evidence type="ECO:0000313" key="3">
    <source>
        <dbReference type="WBParaSite" id="EEL_0000818801-mRNA-1"/>
    </source>
</evidence>
<dbReference type="WBParaSite" id="EEL_0000818801-mRNA-1">
    <property type="protein sequence ID" value="EEL_0000818801-mRNA-1"/>
    <property type="gene ID" value="EEL_0000818801"/>
</dbReference>
<sequence>MFQFIKGKKEERWSEWLSKEGMSSMFSFEQYPGRTEETTALRASHLSIQALMATVRPPSWCISKIPILKWLQLVCCLIVVIFLSDGRYQWFVYTVIFFISILLIMCTFLTLLLIYVDVKNVYNIEVIFNLIAFSLCLLAGSLLTYDLMQMISASYTHHRYLPPIYIGKDSWTNRIAVCTVNLLNFSESLSILQRIIDEAVLVIFGHYGIPASEHTVLSGIVCASQTERKKYELVKPFHGISFQSYSMFVLKAIKSLPAIENLNRMNQSIAYFKALPSVKWL</sequence>
<keyword evidence="2" id="KW-1185">Reference proteome</keyword>
<proteinExistence type="predicted"/>
<reference evidence="3" key="1">
    <citation type="submission" date="2017-02" db="UniProtKB">
        <authorList>
            <consortium name="WormBaseParasite"/>
        </authorList>
    </citation>
    <scope>IDENTIFICATION</scope>
</reference>
<feature type="transmembrane region" description="Helical" evidence="1">
    <location>
        <begin position="126"/>
        <end position="145"/>
    </location>
</feature>
<name>A0A0R3S0N1_9BILA</name>
<dbReference type="Proteomes" id="UP000050640">
    <property type="component" value="Unplaced"/>
</dbReference>
<evidence type="ECO:0000256" key="1">
    <source>
        <dbReference type="SAM" id="Phobius"/>
    </source>
</evidence>
<organism evidence="2 3">
    <name type="scientific">Elaeophora elaphi</name>
    <dbReference type="NCBI Taxonomy" id="1147741"/>
    <lineage>
        <taxon>Eukaryota</taxon>
        <taxon>Metazoa</taxon>
        <taxon>Ecdysozoa</taxon>
        <taxon>Nematoda</taxon>
        <taxon>Chromadorea</taxon>
        <taxon>Rhabditida</taxon>
        <taxon>Spirurina</taxon>
        <taxon>Spiruromorpha</taxon>
        <taxon>Filarioidea</taxon>
        <taxon>Onchocercidae</taxon>
        <taxon>Elaeophora</taxon>
    </lineage>
</organism>
<keyword evidence="1" id="KW-0472">Membrane</keyword>
<keyword evidence="1" id="KW-0812">Transmembrane</keyword>